<keyword evidence="1" id="KW-0812">Transmembrane</keyword>
<dbReference type="RefSeq" id="WP_117318021.1">
    <property type="nucleotide sequence ID" value="NZ_CP031769.1"/>
</dbReference>
<accession>A0A346NQJ8</accession>
<dbReference type="EMBL" id="CP031769">
    <property type="protein sequence ID" value="AXR07805.1"/>
    <property type="molecule type" value="Genomic_DNA"/>
</dbReference>
<gene>
    <name evidence="2" type="ORF">D0Y50_16410</name>
</gene>
<sequence>MMNINTTLNNQDYIKAYTSLFRFLYNQPLISTLLMSLTVMVSCIPASLFPLKMAALVALMGLGVTVVTTQYRHGSLHNVLTEFKFHQPLLLSVVAAVSVLSWGGYIVAGMLHAAAGAPITLTQAAPSSLDGTVIAGVVILAAIVCVMQILPVVLSYFCNSLGLTQRQGETIWYKLFCQPKAFLAFLPIALLAPLAMVSAIDLSALFVTLAALYSTFVFFIVFDITPAQPRKVVTLQMQTQS</sequence>
<dbReference type="KEGG" id="salm:D0Y50_16410"/>
<keyword evidence="1" id="KW-1133">Transmembrane helix</keyword>
<name>A0A346NQJ8_9ALTE</name>
<reference evidence="2 3" key="1">
    <citation type="submission" date="2018-08" db="EMBL/GenBank/DDBJ databases">
        <title>Salinimonas sediminis sp. nov., a piezophilic bacterium isolated from a deep-sea sediment sample from the New Britain Trench.</title>
        <authorList>
            <person name="Cao J."/>
        </authorList>
    </citation>
    <scope>NUCLEOTIDE SEQUENCE [LARGE SCALE GENOMIC DNA]</scope>
    <source>
        <strain evidence="2 3">N102</strain>
    </source>
</reference>
<keyword evidence="1" id="KW-0472">Membrane</keyword>
<dbReference type="Proteomes" id="UP000262073">
    <property type="component" value="Chromosome"/>
</dbReference>
<keyword evidence="3" id="KW-1185">Reference proteome</keyword>
<dbReference type="AlphaFoldDB" id="A0A346NQJ8"/>
<evidence type="ECO:0000313" key="3">
    <source>
        <dbReference type="Proteomes" id="UP000262073"/>
    </source>
</evidence>
<feature type="transmembrane region" description="Helical" evidence="1">
    <location>
        <begin position="53"/>
        <end position="69"/>
    </location>
</feature>
<feature type="transmembrane region" description="Helical" evidence="1">
    <location>
        <begin position="202"/>
        <end position="222"/>
    </location>
</feature>
<feature type="transmembrane region" description="Helical" evidence="1">
    <location>
        <begin position="29"/>
        <end position="47"/>
    </location>
</feature>
<feature type="transmembrane region" description="Helical" evidence="1">
    <location>
        <begin position="133"/>
        <end position="158"/>
    </location>
</feature>
<feature type="transmembrane region" description="Helical" evidence="1">
    <location>
        <begin position="179"/>
        <end position="196"/>
    </location>
</feature>
<evidence type="ECO:0000256" key="1">
    <source>
        <dbReference type="SAM" id="Phobius"/>
    </source>
</evidence>
<protein>
    <submittedName>
        <fullName evidence="2">Uncharacterized protein</fullName>
    </submittedName>
</protein>
<proteinExistence type="predicted"/>
<dbReference type="OrthoDB" id="6331530at2"/>
<evidence type="ECO:0000313" key="2">
    <source>
        <dbReference type="EMBL" id="AXR07805.1"/>
    </source>
</evidence>
<feature type="transmembrane region" description="Helical" evidence="1">
    <location>
        <begin position="89"/>
        <end position="113"/>
    </location>
</feature>
<organism evidence="2 3">
    <name type="scientific">Salinimonas sediminis</name>
    <dbReference type="NCBI Taxonomy" id="2303538"/>
    <lineage>
        <taxon>Bacteria</taxon>
        <taxon>Pseudomonadati</taxon>
        <taxon>Pseudomonadota</taxon>
        <taxon>Gammaproteobacteria</taxon>
        <taxon>Alteromonadales</taxon>
        <taxon>Alteromonadaceae</taxon>
        <taxon>Alteromonas/Salinimonas group</taxon>
        <taxon>Salinimonas</taxon>
    </lineage>
</organism>